<evidence type="ECO:0000313" key="5">
    <source>
        <dbReference type="Proteomes" id="UP001238179"/>
    </source>
</evidence>
<dbReference type="InterPro" id="IPR004107">
    <property type="entry name" value="Integrase_SAM-like_N"/>
</dbReference>
<dbReference type="AlphaFoldDB" id="A0AA48GPX6"/>
<sequence length="83" mass="9084">MSPLPFPSEPSAGTGMLGLESDEADRLGPALWLLDRVRHYSIRTEDTGVDWIRKFILHHGKRLPAGMGAAEVKAFLTLLALEG</sequence>
<dbReference type="RefSeq" id="WP_316412622.1">
    <property type="nucleotide sequence ID" value="NZ_AP027080.1"/>
</dbReference>
<evidence type="ECO:0000256" key="1">
    <source>
        <dbReference type="ARBA" id="ARBA00023125"/>
    </source>
</evidence>
<keyword evidence="1" id="KW-0238">DNA-binding</keyword>
<proteinExistence type="predicted"/>
<dbReference type="Pfam" id="PF13495">
    <property type="entry name" value="Phage_int_SAM_4"/>
    <property type="match status" value="1"/>
</dbReference>
<accession>A0AA48GPX6</accession>
<protein>
    <recommendedName>
        <fullName evidence="3">Integrase SAM-like N-terminal domain-containing protein</fullName>
    </recommendedName>
</protein>
<evidence type="ECO:0000313" key="4">
    <source>
        <dbReference type="EMBL" id="BDU73949.1"/>
    </source>
</evidence>
<evidence type="ECO:0000259" key="3">
    <source>
        <dbReference type="Pfam" id="PF13495"/>
    </source>
</evidence>
<dbReference type="Gene3D" id="1.10.150.130">
    <property type="match status" value="1"/>
</dbReference>
<dbReference type="EMBL" id="AP027080">
    <property type="protein sequence ID" value="BDU73949.1"/>
    <property type="molecule type" value="Genomic_DNA"/>
</dbReference>
<reference evidence="5" key="1">
    <citation type="journal article" date="2023" name="Int. J. Syst. Evol. Microbiol.">
        <title>Mesoterricola silvestris gen. nov., sp. nov., Mesoterricola sediminis sp. nov., Geothrix oryzae sp. nov., Geothrix edaphica sp. nov., Geothrix rubra sp. nov., and Geothrix limicola sp. nov., six novel members of Acidobacteriota isolated from soils.</title>
        <authorList>
            <person name="Itoh H."/>
            <person name="Sugisawa Y."/>
            <person name="Mise K."/>
            <person name="Xu Z."/>
            <person name="Kuniyasu M."/>
            <person name="Ushijima N."/>
            <person name="Kawano K."/>
            <person name="Kobayashi E."/>
            <person name="Shiratori Y."/>
            <person name="Masuda Y."/>
            <person name="Senoo K."/>
        </authorList>
    </citation>
    <scope>NUCLEOTIDE SEQUENCE [LARGE SCALE GENOMIC DNA]</scope>
    <source>
        <strain evidence="5">W79</strain>
    </source>
</reference>
<gene>
    <name evidence="4" type="ORF">METEAL_31230</name>
</gene>
<evidence type="ECO:0000256" key="2">
    <source>
        <dbReference type="SAM" id="MobiDB-lite"/>
    </source>
</evidence>
<dbReference type="Proteomes" id="UP001238179">
    <property type="component" value="Chromosome"/>
</dbReference>
<dbReference type="GO" id="GO:0003677">
    <property type="term" value="F:DNA binding"/>
    <property type="evidence" value="ECO:0007669"/>
    <property type="project" value="UniProtKB-KW"/>
</dbReference>
<name>A0AA48GPX6_9BACT</name>
<feature type="domain" description="Integrase SAM-like N-terminal" evidence="3">
    <location>
        <begin position="36"/>
        <end position="82"/>
    </location>
</feature>
<dbReference type="GO" id="GO:0015074">
    <property type="term" value="P:DNA integration"/>
    <property type="evidence" value="ECO:0007669"/>
    <property type="project" value="InterPro"/>
</dbReference>
<dbReference type="InterPro" id="IPR010998">
    <property type="entry name" value="Integrase_recombinase_N"/>
</dbReference>
<organism evidence="4 5">
    <name type="scientific">Mesoterricola silvestris</name>
    <dbReference type="NCBI Taxonomy" id="2927979"/>
    <lineage>
        <taxon>Bacteria</taxon>
        <taxon>Pseudomonadati</taxon>
        <taxon>Acidobacteriota</taxon>
        <taxon>Holophagae</taxon>
        <taxon>Holophagales</taxon>
        <taxon>Holophagaceae</taxon>
        <taxon>Mesoterricola</taxon>
    </lineage>
</organism>
<feature type="region of interest" description="Disordered" evidence="2">
    <location>
        <begin position="1"/>
        <end position="20"/>
    </location>
</feature>
<keyword evidence="5" id="KW-1185">Reference proteome</keyword>
<dbReference type="KEGG" id="msil:METEAL_31230"/>